<dbReference type="PANTHER" id="PTHR30441">
    <property type="entry name" value="DUF748 DOMAIN-CONTAINING PROTEIN"/>
    <property type="match status" value="1"/>
</dbReference>
<reference evidence="2 3" key="1">
    <citation type="submission" date="2018-06" db="EMBL/GenBank/DDBJ databases">
        <authorList>
            <consortium name="Pathogen Informatics"/>
            <person name="Doyle S."/>
        </authorList>
    </citation>
    <scope>NUCLEOTIDE SEQUENCE [LARGE SCALE GENOMIC DNA]</scope>
    <source>
        <strain evidence="2 3">NCTC11647</strain>
    </source>
</reference>
<evidence type="ECO:0000313" key="3">
    <source>
        <dbReference type="Proteomes" id="UP000251647"/>
    </source>
</evidence>
<dbReference type="RefSeq" id="WP_005306351.1">
    <property type="nucleotide sequence ID" value="NZ_PYOG01000011.1"/>
</dbReference>
<dbReference type="PANTHER" id="PTHR30441:SF8">
    <property type="entry name" value="DUF748 DOMAIN-CONTAINING PROTEIN"/>
    <property type="match status" value="1"/>
</dbReference>
<protein>
    <submittedName>
        <fullName evidence="2">Putative assembly protein</fullName>
    </submittedName>
</protein>
<feature type="domain" description="AsmA" evidence="1">
    <location>
        <begin position="25"/>
        <end position="200"/>
    </location>
</feature>
<organism evidence="2 3">
    <name type="scientific">Photobacterium damselae</name>
    <dbReference type="NCBI Taxonomy" id="38293"/>
    <lineage>
        <taxon>Bacteria</taxon>
        <taxon>Pseudomonadati</taxon>
        <taxon>Pseudomonadota</taxon>
        <taxon>Gammaproteobacteria</taxon>
        <taxon>Vibrionales</taxon>
        <taxon>Vibrionaceae</taxon>
        <taxon>Photobacterium</taxon>
    </lineage>
</organism>
<sequence length="1312" mass="143094">MTKKDSVVAQEHSTTPEPSGKKPKMKKIAKWVGLSVLTPVAIGIGVLSYGVTLDLTPHKQKISQWLTKNLARETKIEGDIALTLSFSPEIDINKLTIGNTEAMKWQPMLSSGHASAKVSLLPLLRNTLEIDYLKLDNTHVELNRDYQGKPNWVFNSSPKVTTSDDKTSKPLTLKITDTITAKDVSVSYLDQQTGQYFSAAVEQLSLTKPDQWLLKAQGFVQGQSYDFSLTGDLESIINHQQGHLVAAGEFIGARLNIDADIQPWRTGVTHANIDLDWHDTAPIKSFLDLDIGPAAPLKITTKLSASHEGIGLTKLKIDSPVTQASGHLVFALAKKGQPLNYIDGKLDIPLIDLRPWLQPEQPQPMMMSYAAAPPQQSPLQQALDQWLVKTKTHLALKVGEIKGLGTPVHSIALTVDGKQGKLTAPMQANIADVAFTGSANIDATTGLSKVAISLGAKDSQLGEMAGWISGIPNATGHVNLAELNVDTQGTKLQEWIDNSKLALTIDKAQLDWGAKADFAINSAKLTAGMNIPFSSHISGQMMGIPAKIEASAGSLSDIINQRDWQTDFQFISPAITLKAKGQLVGTQWQQGSWFDLDIDSKDAGKLSPWLGTKSTIHGPIQLKGKLTYKQDWVTLEASNINLLRSQGNIDLKWKPTGDMFVGLNSHFSRLDLSQLSQFIDGDRLPHVEQTVPTQGVNLDVPILAHGLVVKNADVSVNVDTMKWSKQQLHQLSFTGKMRNGIMPAAPFSANYLGSQYRGNIALKINQNKIASTLNLSVNKPNVGAILNQFNISNDFDFSLRRAQLHLALSGRSMIEFMEQANINAQLIGGHLGVKQQYTGKAFNIELDKGQFITGPNTETSLSLVGQAAQDPVNITLNSVSLKQANDGRKTIPLSLIANIGDIKLNARSQVKMPLDMRKLNLAVEATTPNLNRFNKFTGVELPPYGPIKVAGQLTSDPNGYHLNNMLLQVGSSELTGKGDLLLTHKPQRIRPRINLDLSAPFIQLNDFKVKGWHAWQQESSASKAPQASKPVALMSPDGLKKFDATFSLNVGEVRSGNDWLGAGELDWTLNNGLLTVNPLHIKLPGGEIDLSGSVKAVGDKFDIGLKGKVENFDYGILARRIDPKTTMHGLLSTEFNLHSLANTPESLMNNASGFLGFAVWPKAFQANVVDLWAVSLADAVLPSLTKHDPSVINCVAGGFNINHGTMKQRDLLLDTTRIQVHGTFDANFKQRDFSMYLSPKAKRAQIFGLQTPVEVTGNFNDFNLNIPLSAILETSVRFTTSPVIAPLSWLFEKPIAPNASSECQRIWQGLPQ</sequence>
<dbReference type="GO" id="GO:0005886">
    <property type="term" value="C:plasma membrane"/>
    <property type="evidence" value="ECO:0007669"/>
    <property type="project" value="TreeGrafter"/>
</dbReference>
<accession>A0A2T3QJE6</accession>
<dbReference type="OrthoDB" id="5897244at2"/>
<name>A0A2T3QJE6_PHODM</name>
<dbReference type="EMBL" id="UATL01000005">
    <property type="protein sequence ID" value="SPY44303.1"/>
    <property type="molecule type" value="Genomic_DNA"/>
</dbReference>
<dbReference type="GO" id="GO:0090313">
    <property type="term" value="P:regulation of protein targeting to membrane"/>
    <property type="evidence" value="ECO:0007669"/>
    <property type="project" value="TreeGrafter"/>
</dbReference>
<dbReference type="Pfam" id="PF05170">
    <property type="entry name" value="AsmA"/>
    <property type="match status" value="2"/>
</dbReference>
<dbReference type="InterPro" id="IPR052894">
    <property type="entry name" value="AsmA-related"/>
</dbReference>
<gene>
    <name evidence="2" type="ORF">NCTC11647_03241</name>
</gene>
<feature type="domain" description="AsmA" evidence="1">
    <location>
        <begin position="827"/>
        <end position="1210"/>
    </location>
</feature>
<dbReference type="InterPro" id="IPR007844">
    <property type="entry name" value="AsmA"/>
</dbReference>
<evidence type="ECO:0000259" key="1">
    <source>
        <dbReference type="Pfam" id="PF05170"/>
    </source>
</evidence>
<dbReference type="Proteomes" id="UP000251647">
    <property type="component" value="Unassembled WGS sequence"/>
</dbReference>
<proteinExistence type="predicted"/>
<evidence type="ECO:0000313" key="2">
    <source>
        <dbReference type="EMBL" id="SPY44303.1"/>
    </source>
</evidence>